<evidence type="ECO:0000313" key="2">
    <source>
        <dbReference type="EMBL" id="RUS25153.1"/>
    </source>
</evidence>
<reference evidence="2 3" key="1">
    <citation type="journal article" date="2018" name="New Phytol.">
        <title>Phylogenomics of Endogonaceae and evolution of mycorrhizas within Mucoromycota.</title>
        <authorList>
            <person name="Chang Y."/>
            <person name="Desiro A."/>
            <person name="Na H."/>
            <person name="Sandor L."/>
            <person name="Lipzen A."/>
            <person name="Clum A."/>
            <person name="Barry K."/>
            <person name="Grigoriev I.V."/>
            <person name="Martin F.M."/>
            <person name="Stajich J.E."/>
            <person name="Smith M.E."/>
            <person name="Bonito G."/>
            <person name="Spatafora J.W."/>
        </authorList>
    </citation>
    <scope>NUCLEOTIDE SEQUENCE [LARGE SCALE GENOMIC DNA]</scope>
    <source>
        <strain evidence="2 3">AD002</strain>
    </source>
</reference>
<evidence type="ECO:0000313" key="3">
    <source>
        <dbReference type="Proteomes" id="UP000274822"/>
    </source>
</evidence>
<dbReference type="AlphaFoldDB" id="A0A433Q5V0"/>
<feature type="coiled-coil region" evidence="1">
    <location>
        <begin position="47"/>
        <end position="142"/>
    </location>
</feature>
<comment type="caution">
    <text evidence="2">The sequence shown here is derived from an EMBL/GenBank/DDBJ whole genome shotgun (WGS) entry which is preliminary data.</text>
</comment>
<sequence length="259" mass="29895">MALVQDFTDYNWFARSDDVDILKDFIVKLHTAYLGKDSALRTADAKIEHLNANVLRQEALITDLNRENKRIREEMTVMTNNITEMEDNFARWQATLIKQGDEERKLIANDSAKKQAKLTEKVQALEESLQVAADEITRLSITVAELNDTTAYVTTIASQSENLMANTDKEYIAKACVCHVSELEQDNKDLTEQIIDITRRRMKLQTQYDKMEEESEKLKLHIKKATETITSLMTENGTLKERQRRFSKAEIIMEEITLD</sequence>
<protein>
    <submittedName>
        <fullName evidence="2">Uncharacterized protein</fullName>
    </submittedName>
</protein>
<keyword evidence="3" id="KW-1185">Reference proteome</keyword>
<feature type="coiled-coil region" evidence="1">
    <location>
        <begin position="180"/>
        <end position="228"/>
    </location>
</feature>
<organism evidence="2 3">
    <name type="scientific">Jimgerdemannia flammicorona</name>
    <dbReference type="NCBI Taxonomy" id="994334"/>
    <lineage>
        <taxon>Eukaryota</taxon>
        <taxon>Fungi</taxon>
        <taxon>Fungi incertae sedis</taxon>
        <taxon>Mucoromycota</taxon>
        <taxon>Mucoromycotina</taxon>
        <taxon>Endogonomycetes</taxon>
        <taxon>Endogonales</taxon>
        <taxon>Endogonaceae</taxon>
        <taxon>Jimgerdemannia</taxon>
    </lineage>
</organism>
<name>A0A433Q5V0_9FUNG</name>
<evidence type="ECO:0000256" key="1">
    <source>
        <dbReference type="SAM" id="Coils"/>
    </source>
</evidence>
<accession>A0A433Q5V0</accession>
<keyword evidence="1" id="KW-0175">Coiled coil</keyword>
<dbReference type="Proteomes" id="UP000274822">
    <property type="component" value="Unassembled WGS sequence"/>
</dbReference>
<proteinExistence type="predicted"/>
<gene>
    <name evidence="2" type="ORF">BC938DRAFT_472555</name>
</gene>
<dbReference type="EMBL" id="RBNJ01013770">
    <property type="protein sequence ID" value="RUS25153.1"/>
    <property type="molecule type" value="Genomic_DNA"/>
</dbReference>